<comment type="caution">
    <text evidence="5">The sequence shown here is derived from an EMBL/GenBank/DDBJ whole genome shotgun (WGS) entry which is preliminary data.</text>
</comment>
<organism evidence="5 6">
    <name type="scientific">Rhodococcus artemisiae</name>
    <dbReference type="NCBI Taxonomy" id="714159"/>
    <lineage>
        <taxon>Bacteria</taxon>
        <taxon>Bacillati</taxon>
        <taxon>Actinomycetota</taxon>
        <taxon>Actinomycetes</taxon>
        <taxon>Mycobacteriales</taxon>
        <taxon>Nocardiaceae</taxon>
        <taxon>Rhodococcus</taxon>
    </lineage>
</organism>
<evidence type="ECO:0000256" key="1">
    <source>
        <dbReference type="ARBA" id="ARBA00023125"/>
    </source>
</evidence>
<proteinExistence type="predicted"/>
<dbReference type="InterPro" id="IPR050109">
    <property type="entry name" value="HTH-type_TetR-like_transc_reg"/>
</dbReference>
<dbReference type="Gene3D" id="1.10.357.10">
    <property type="entry name" value="Tetracycline Repressor, domain 2"/>
    <property type="match status" value="1"/>
</dbReference>
<dbReference type="RefSeq" id="WP_330135779.1">
    <property type="nucleotide sequence ID" value="NZ_JAUTXY010000013.1"/>
</dbReference>
<keyword evidence="6" id="KW-1185">Reference proteome</keyword>
<dbReference type="InterPro" id="IPR041642">
    <property type="entry name" value="KstR_C"/>
</dbReference>
<sequence>MTEESAMGAEARKRPVAQSPGSGLKPAQRARYLRIVDSAKQLASEGGYDAVQMRAVADRSGVALGTVYRYFPSKNQLLVVAMVTQFEEVGEYFSGADLPGDTPHERIMGVLRASVSRLEQDPRQYDALVRAVMFADASSAPELDRLGQVLTELFAKSAGIEIVTEEVLNAVRIVADVWMSTLVAWANGRQSAEGVLAHMDTAVRLVFDRLERLQRAG</sequence>
<accession>A0ABU7LGB9</accession>
<evidence type="ECO:0000313" key="5">
    <source>
        <dbReference type="EMBL" id="MEE2060603.1"/>
    </source>
</evidence>
<feature type="DNA-binding region" description="H-T-H motif" evidence="2">
    <location>
        <begin position="52"/>
        <end position="71"/>
    </location>
</feature>
<dbReference type="SUPFAM" id="SSF46689">
    <property type="entry name" value="Homeodomain-like"/>
    <property type="match status" value="1"/>
</dbReference>
<reference evidence="5 6" key="1">
    <citation type="submission" date="2023-07" db="EMBL/GenBank/DDBJ databases">
        <authorList>
            <person name="Girao M."/>
            <person name="Carvalho M.F."/>
        </authorList>
    </citation>
    <scope>NUCLEOTIDE SEQUENCE [LARGE SCALE GENOMIC DNA]</scope>
    <source>
        <strain evidence="5 6">YIM65754</strain>
    </source>
</reference>
<feature type="region of interest" description="Disordered" evidence="3">
    <location>
        <begin position="1"/>
        <end position="25"/>
    </location>
</feature>
<evidence type="ECO:0000259" key="4">
    <source>
        <dbReference type="PROSITE" id="PS50977"/>
    </source>
</evidence>
<dbReference type="InterPro" id="IPR001647">
    <property type="entry name" value="HTH_TetR"/>
</dbReference>
<dbReference type="InterPro" id="IPR009057">
    <property type="entry name" value="Homeodomain-like_sf"/>
</dbReference>
<dbReference type="Pfam" id="PF17925">
    <property type="entry name" value="TetR_C_20"/>
    <property type="match status" value="1"/>
</dbReference>
<evidence type="ECO:0000256" key="3">
    <source>
        <dbReference type="SAM" id="MobiDB-lite"/>
    </source>
</evidence>
<feature type="domain" description="HTH tetR-type" evidence="4">
    <location>
        <begin position="29"/>
        <end position="89"/>
    </location>
</feature>
<dbReference type="Proteomes" id="UP001336020">
    <property type="component" value="Unassembled WGS sequence"/>
</dbReference>
<dbReference type="PANTHER" id="PTHR30055:SF242">
    <property type="entry name" value="HTH-TYPE TRANSCRIPTIONAL REPRESSOR KSTR"/>
    <property type="match status" value="1"/>
</dbReference>
<protein>
    <submittedName>
        <fullName evidence="5">TetR family transcriptional regulator</fullName>
    </submittedName>
</protein>
<evidence type="ECO:0000313" key="6">
    <source>
        <dbReference type="Proteomes" id="UP001336020"/>
    </source>
</evidence>
<name>A0ABU7LGB9_9NOCA</name>
<dbReference type="PANTHER" id="PTHR30055">
    <property type="entry name" value="HTH-TYPE TRANSCRIPTIONAL REGULATOR RUTR"/>
    <property type="match status" value="1"/>
</dbReference>
<keyword evidence="1 2" id="KW-0238">DNA-binding</keyword>
<evidence type="ECO:0000256" key="2">
    <source>
        <dbReference type="PROSITE-ProRule" id="PRU00335"/>
    </source>
</evidence>
<dbReference type="Pfam" id="PF00440">
    <property type="entry name" value="TetR_N"/>
    <property type="match status" value="1"/>
</dbReference>
<dbReference type="PROSITE" id="PS50977">
    <property type="entry name" value="HTH_TETR_2"/>
    <property type="match status" value="1"/>
</dbReference>
<dbReference type="EMBL" id="JAUTXY010000013">
    <property type="protein sequence ID" value="MEE2060603.1"/>
    <property type="molecule type" value="Genomic_DNA"/>
</dbReference>
<dbReference type="PRINTS" id="PR00455">
    <property type="entry name" value="HTHTETR"/>
</dbReference>
<gene>
    <name evidence="5" type="ORF">Q7514_24055</name>
</gene>